<keyword evidence="1" id="KW-1133">Transmembrane helix</keyword>
<evidence type="ECO:0000313" key="2">
    <source>
        <dbReference type="EMBL" id="BAT30773.1"/>
    </source>
</evidence>
<accession>A0A0P0Z908</accession>
<dbReference type="RefSeq" id="WP_007067770.1">
    <property type="nucleotide sequence ID" value="NZ_BBWO01000012.1"/>
</dbReference>
<sequence>MSREDENETVRLTPEETRARRKRSIAIAVTLVALVVIFYVVSIVKIGA</sequence>
<feature type="transmembrane region" description="Helical" evidence="1">
    <location>
        <begin position="25"/>
        <end position="44"/>
    </location>
</feature>
<reference evidence="2" key="1">
    <citation type="journal article" date="2015" name="Proc. Natl. Acad. Sci. U.S.A.">
        <title>Bacterial clade with the ribosomal RNA operon on a small plasmid rather than the chromosome.</title>
        <authorList>
            <person name="Anda M."/>
            <person name="Ohtsubo Y."/>
            <person name="Okubo T."/>
            <person name="Sugawara M."/>
            <person name="Nagata Y."/>
            <person name="Tsuda M."/>
            <person name="Minamisawa K."/>
            <person name="Mitsui H."/>
        </authorList>
    </citation>
    <scope>NUCLEOTIDE SEQUENCE</scope>
    <source>
        <strain evidence="2">DSM 15513</strain>
    </source>
</reference>
<name>A0A0P0Z908_9HYPH</name>
<dbReference type="GO" id="GO:0016740">
    <property type="term" value="F:transferase activity"/>
    <property type="evidence" value="ECO:0007669"/>
    <property type="project" value="UniProtKB-KW"/>
</dbReference>
<keyword evidence="1" id="KW-0472">Membrane</keyword>
<protein>
    <submittedName>
        <fullName evidence="2">Protoheme IX farnesyltransferase</fullName>
    </submittedName>
</protein>
<proteinExistence type="predicted"/>
<keyword evidence="1" id="KW-0812">Transmembrane</keyword>
<dbReference type="AlphaFoldDB" id="A0A0P0Z908"/>
<organism evidence="2">
    <name type="scientific">Fulvimarina pelagi</name>
    <dbReference type="NCBI Taxonomy" id="217511"/>
    <lineage>
        <taxon>Bacteria</taxon>
        <taxon>Pseudomonadati</taxon>
        <taxon>Pseudomonadota</taxon>
        <taxon>Alphaproteobacteria</taxon>
        <taxon>Hyphomicrobiales</taxon>
        <taxon>Aurantimonadaceae</taxon>
        <taxon>Fulvimarina</taxon>
    </lineage>
</organism>
<dbReference type="EMBL" id="LC066395">
    <property type="protein sequence ID" value="BAT30773.1"/>
    <property type="molecule type" value="Genomic_DNA"/>
</dbReference>
<evidence type="ECO:0000256" key="1">
    <source>
        <dbReference type="SAM" id="Phobius"/>
    </source>
</evidence>
<keyword evidence="2" id="KW-0808">Transferase</keyword>